<dbReference type="EMBL" id="UFYW01000001">
    <property type="protein sequence ID" value="STD82026.1"/>
    <property type="molecule type" value="Genomic_DNA"/>
</dbReference>
<reference evidence="1 2" key="1">
    <citation type="submission" date="2018-06" db="EMBL/GenBank/DDBJ databases">
        <authorList>
            <consortium name="Pathogen Informatics"/>
            <person name="Doyle S."/>
        </authorList>
    </citation>
    <scope>NUCLEOTIDE SEQUENCE [LARGE SCALE GENOMIC DNA]</scope>
    <source>
        <strain evidence="1 2">NCTC12360</strain>
    </source>
</reference>
<evidence type="ECO:0000313" key="2">
    <source>
        <dbReference type="Proteomes" id="UP000254807"/>
    </source>
</evidence>
<dbReference type="Proteomes" id="UP000254807">
    <property type="component" value="Unassembled WGS sequence"/>
</dbReference>
<name>A0A376GVH3_ENTGA</name>
<keyword evidence="2" id="KW-1185">Reference proteome</keyword>
<gene>
    <name evidence="1" type="ORF">NCTC12360_00445</name>
</gene>
<dbReference type="AlphaFoldDB" id="A0A376GVH3"/>
<evidence type="ECO:0000313" key="1">
    <source>
        <dbReference type="EMBL" id="STD82026.1"/>
    </source>
</evidence>
<sequence>MNWLHQQWIHFKKDMREAFDTGAIATHGKK</sequence>
<proteinExistence type="predicted"/>
<protein>
    <submittedName>
        <fullName evidence="1">Uncharacterized protein</fullName>
    </submittedName>
</protein>
<accession>A0A376GVH3</accession>
<organism evidence="1 2">
    <name type="scientific">Enterococcus gallinarum</name>
    <dbReference type="NCBI Taxonomy" id="1353"/>
    <lineage>
        <taxon>Bacteria</taxon>
        <taxon>Bacillati</taxon>
        <taxon>Bacillota</taxon>
        <taxon>Bacilli</taxon>
        <taxon>Lactobacillales</taxon>
        <taxon>Enterococcaceae</taxon>
        <taxon>Enterococcus</taxon>
    </lineage>
</organism>